<reference evidence="3" key="1">
    <citation type="journal article" date="2010" name="Nat. Biotechnol.">
        <title>Draft genome sequence of the oilseed species Ricinus communis.</title>
        <authorList>
            <person name="Chan A.P."/>
            <person name="Crabtree J."/>
            <person name="Zhao Q."/>
            <person name="Lorenzi H."/>
            <person name="Orvis J."/>
            <person name="Puiu D."/>
            <person name="Melake-Berhan A."/>
            <person name="Jones K.M."/>
            <person name="Redman J."/>
            <person name="Chen G."/>
            <person name="Cahoon E.B."/>
            <person name="Gedil M."/>
            <person name="Stanke M."/>
            <person name="Haas B.J."/>
            <person name="Wortman J.R."/>
            <person name="Fraser-Liggett C.M."/>
            <person name="Ravel J."/>
            <person name="Rabinowicz P.D."/>
        </authorList>
    </citation>
    <scope>NUCLEOTIDE SEQUENCE [LARGE SCALE GENOMIC DNA]</scope>
    <source>
        <strain evidence="3">cv. Hale</strain>
    </source>
</reference>
<dbReference type="InterPro" id="IPR052147">
    <property type="entry name" value="PP2-like/Lectin"/>
</dbReference>
<evidence type="ECO:0000313" key="3">
    <source>
        <dbReference type="Proteomes" id="UP000008311"/>
    </source>
</evidence>
<dbReference type="eggNOG" id="KOG0017">
    <property type="taxonomic scope" value="Eukaryota"/>
</dbReference>
<feature type="region of interest" description="Disordered" evidence="1">
    <location>
        <begin position="1"/>
        <end position="29"/>
    </location>
</feature>
<sequence>MGAAQSQTSEAKESEYTEEKREVENENDAQVVKLPYNYESILREADPTSDDTSATDKQLYDQLCHGVFLNQKKKAIHKNFSFDSNVFVDVAELLNVCWLEIHGRFDTAKLSPGILYEAVFLIMLKDPAYGWEVPVNLRLTLPNGTKQEHKEYVVTKPRAQWIEVPAGEFVSSPDNIGRIEISMYDYEGGKWKRGLVVKGVTLRPKNQVSNIDA</sequence>
<feature type="compositionally biased region" description="Basic and acidic residues" evidence="1">
    <location>
        <begin position="10"/>
        <end position="24"/>
    </location>
</feature>
<dbReference type="InterPro" id="IPR025886">
    <property type="entry name" value="PP2-like"/>
</dbReference>
<dbReference type="AlphaFoldDB" id="B9SDQ5"/>
<dbReference type="FunCoup" id="B9SDQ5">
    <property type="interactions" value="1006"/>
</dbReference>
<dbReference type="GO" id="GO:0030246">
    <property type="term" value="F:carbohydrate binding"/>
    <property type="evidence" value="ECO:0007669"/>
    <property type="project" value="InterPro"/>
</dbReference>
<dbReference type="PANTHER" id="PTHR48478">
    <property type="entry name" value="LECTIN-LIKE"/>
    <property type="match status" value="1"/>
</dbReference>
<evidence type="ECO:0000313" key="2">
    <source>
        <dbReference type="EMBL" id="EEF38235.1"/>
    </source>
</evidence>
<organism evidence="2 3">
    <name type="scientific">Ricinus communis</name>
    <name type="common">Castor bean</name>
    <dbReference type="NCBI Taxonomy" id="3988"/>
    <lineage>
        <taxon>Eukaryota</taxon>
        <taxon>Viridiplantae</taxon>
        <taxon>Streptophyta</taxon>
        <taxon>Embryophyta</taxon>
        <taxon>Tracheophyta</taxon>
        <taxon>Spermatophyta</taxon>
        <taxon>Magnoliopsida</taxon>
        <taxon>eudicotyledons</taxon>
        <taxon>Gunneridae</taxon>
        <taxon>Pentapetalae</taxon>
        <taxon>rosids</taxon>
        <taxon>fabids</taxon>
        <taxon>Malpighiales</taxon>
        <taxon>Euphorbiaceae</taxon>
        <taxon>Acalyphoideae</taxon>
        <taxon>Acalypheae</taxon>
        <taxon>Ricinus</taxon>
    </lineage>
</organism>
<accession>B9SDQ5</accession>
<dbReference type="InParanoid" id="B9SDQ5"/>
<name>B9SDQ5_RICCO</name>
<keyword evidence="3" id="KW-1185">Reference proteome</keyword>
<gene>
    <name evidence="2" type="ORF">RCOM_1289510</name>
</gene>
<dbReference type="Proteomes" id="UP000008311">
    <property type="component" value="Unassembled WGS sequence"/>
</dbReference>
<protein>
    <submittedName>
        <fullName evidence="2">ATPP2-A2, putative</fullName>
    </submittedName>
</protein>
<evidence type="ECO:0000256" key="1">
    <source>
        <dbReference type="SAM" id="MobiDB-lite"/>
    </source>
</evidence>
<dbReference type="STRING" id="3988.B9SDQ5"/>
<dbReference type="Pfam" id="PF14299">
    <property type="entry name" value="PP2"/>
    <property type="match status" value="1"/>
</dbReference>
<proteinExistence type="predicted"/>
<dbReference type="PANTHER" id="PTHR48478:SF1">
    <property type="entry name" value="LECTIN-LIKE"/>
    <property type="match status" value="1"/>
</dbReference>
<dbReference type="EMBL" id="EQ973930">
    <property type="protein sequence ID" value="EEF38235.1"/>
    <property type="molecule type" value="Genomic_DNA"/>
</dbReference>